<reference evidence="1" key="1">
    <citation type="submission" date="2020-05" db="EMBL/GenBank/DDBJ databases">
        <authorList>
            <person name="Chiriac C."/>
            <person name="Salcher M."/>
            <person name="Ghai R."/>
            <person name="Kavagutti S V."/>
        </authorList>
    </citation>
    <scope>NUCLEOTIDE SEQUENCE</scope>
</reference>
<dbReference type="EMBL" id="LR798243">
    <property type="protein sequence ID" value="CAB5214736.1"/>
    <property type="molecule type" value="Genomic_DNA"/>
</dbReference>
<sequence>MATRKVGTNVYLGRTLTILGTVYFAVHIVSGAITCANEFCPGDSERDYIYSYEDDSGRVVVVVEGTKMSEDDYKKGKYESR</sequence>
<name>A0A6J7WHR0_9CAUD</name>
<proteinExistence type="predicted"/>
<organism evidence="1">
    <name type="scientific">uncultured Caudovirales phage</name>
    <dbReference type="NCBI Taxonomy" id="2100421"/>
    <lineage>
        <taxon>Viruses</taxon>
        <taxon>Duplodnaviria</taxon>
        <taxon>Heunggongvirae</taxon>
        <taxon>Uroviricota</taxon>
        <taxon>Caudoviricetes</taxon>
        <taxon>Peduoviridae</taxon>
        <taxon>Maltschvirus</taxon>
        <taxon>Maltschvirus maltsch</taxon>
    </lineage>
</organism>
<evidence type="ECO:0000313" key="1">
    <source>
        <dbReference type="EMBL" id="CAB5214736.1"/>
    </source>
</evidence>
<gene>
    <name evidence="1" type="ORF">UFOVP190_247</name>
</gene>
<protein>
    <submittedName>
        <fullName evidence="1">Uncharacterized protein</fullName>
    </submittedName>
</protein>
<accession>A0A6J7WHR0</accession>